<name>A0A1V6LYP7_9BACT</name>
<organism evidence="2 3">
    <name type="scientific">Candidatus Brocadia sapporoensis</name>
    <dbReference type="NCBI Taxonomy" id="392547"/>
    <lineage>
        <taxon>Bacteria</taxon>
        <taxon>Pseudomonadati</taxon>
        <taxon>Planctomycetota</taxon>
        <taxon>Candidatus Brocadiia</taxon>
        <taxon>Candidatus Brocadiales</taxon>
        <taxon>Candidatus Brocadiaceae</taxon>
        <taxon>Candidatus Brocadia</taxon>
    </lineage>
</organism>
<dbReference type="SUPFAM" id="SSF51735">
    <property type="entry name" value="NAD(P)-binding Rossmann-fold domains"/>
    <property type="match status" value="1"/>
</dbReference>
<dbReference type="Proteomes" id="UP000242219">
    <property type="component" value="Unassembled WGS sequence"/>
</dbReference>
<dbReference type="PANTHER" id="PTHR43242:SF1">
    <property type="entry name" value="NAD(P)-BINDING ROSSMANN-FOLD SUPERFAMILY PROTEIN"/>
    <property type="match status" value="1"/>
</dbReference>
<evidence type="ECO:0000259" key="1">
    <source>
        <dbReference type="Pfam" id="PF04321"/>
    </source>
</evidence>
<dbReference type="InterPro" id="IPR036291">
    <property type="entry name" value="NAD(P)-bd_dom_sf"/>
</dbReference>
<dbReference type="EMBL" id="MJUW02000098">
    <property type="protein sequence ID" value="OQD45292.1"/>
    <property type="molecule type" value="Genomic_DNA"/>
</dbReference>
<dbReference type="Gene3D" id="3.40.50.720">
    <property type="entry name" value="NAD(P)-binding Rossmann-like Domain"/>
    <property type="match status" value="1"/>
</dbReference>
<dbReference type="PANTHER" id="PTHR43242">
    <property type="entry name" value="NAD(P)-BINDING ROSSMANN-FOLD SUPERFAMILY PROTEIN"/>
    <property type="match status" value="1"/>
</dbReference>
<gene>
    <name evidence="2" type="ORF">BIY37_09180</name>
</gene>
<dbReference type="Pfam" id="PF04321">
    <property type="entry name" value="RmlD_sub_bind"/>
    <property type="match status" value="1"/>
</dbReference>
<reference evidence="2 3" key="1">
    <citation type="journal article" date="2016" name="Genome Announc.">
        <title>Draft Genome Sequence of the Anaerobic Ammonium-Oxidizing Bacterium 'Candidatus Brocadia sp. 40'.</title>
        <authorList>
            <person name="Ali M."/>
            <person name="Haroon M.F."/>
            <person name="Narita Y."/>
            <person name="Zhang L."/>
            <person name="Rangel Shaw D."/>
            <person name="Okabe S."/>
            <person name="Saikaly P.E."/>
        </authorList>
    </citation>
    <scope>NUCLEOTIDE SEQUENCE [LARGE SCALE GENOMIC DNA]</scope>
    <source>
        <strain evidence="2 3">40</strain>
    </source>
</reference>
<dbReference type="RefSeq" id="WP_070067527.1">
    <property type="nucleotide sequence ID" value="NZ_MJUW02000098.1"/>
</dbReference>
<comment type="caution">
    <text evidence="2">The sequence shown here is derived from an EMBL/GenBank/DDBJ whole genome shotgun (WGS) entry which is preliminary data.</text>
</comment>
<keyword evidence="3" id="KW-1185">Reference proteome</keyword>
<dbReference type="AlphaFoldDB" id="A0A1V6LYP7"/>
<evidence type="ECO:0000313" key="3">
    <source>
        <dbReference type="Proteomes" id="UP000242219"/>
    </source>
</evidence>
<feature type="domain" description="RmlD-like substrate binding" evidence="1">
    <location>
        <begin position="9"/>
        <end position="286"/>
    </location>
</feature>
<sequence length="330" mass="37343">MSLPSFLPLLITGVTGVPGYSVFQHFHSKYPNHVTAIRPVRYWPLSGEGIIPLDIEDRKGLAELMKRKQFRSVLNGAGSCALKSCEMNAVLAYRVNVQAVLNVLEMIGDRDLRLIHLSTDLVFPGKTEGLYTEEDPISPVTMYGKTMAIAEEIVMLRYPSAAIFRISLPMGISVNGHAGAIDWILSRFKKNNPATLYFDELRSPFYCEDFNKVIELSLEHSINGIYHLGSHRHLSLYQIGQIVNKVGGYAPHLLKGCMRKEAGPIPPRAGNVTMSNRKLIQALRVDPFRKWPYLEHHVPDDSDWHHDRPPHMSFHPEQIHKCLYRIPIAC</sequence>
<protein>
    <submittedName>
        <fullName evidence="2">dTDP-4-dehydrorhamnose reductase</fullName>
    </submittedName>
</protein>
<accession>A0A1V6LYP7</accession>
<proteinExistence type="predicted"/>
<evidence type="ECO:0000313" key="2">
    <source>
        <dbReference type="EMBL" id="OQD45292.1"/>
    </source>
</evidence>
<dbReference type="InterPro" id="IPR029903">
    <property type="entry name" value="RmlD-like-bd"/>
</dbReference>